<keyword evidence="2" id="KW-1185">Reference proteome</keyword>
<name>A0A452XXV4_AEGTS</name>
<dbReference type="Gramene" id="AET1Gv20205700.13">
    <property type="protein sequence ID" value="AET1Gv20205700.13"/>
    <property type="gene ID" value="AET1Gv20205700"/>
</dbReference>
<accession>A0A452XXV4</accession>
<dbReference type="EnsemblPlants" id="AET1Gv20205700.12">
    <property type="protein sequence ID" value="AET1Gv20205700.12"/>
    <property type="gene ID" value="AET1Gv20205700"/>
</dbReference>
<dbReference type="Gramene" id="AET1Gv20205700.12">
    <property type="protein sequence ID" value="AET1Gv20205700.12"/>
    <property type="gene ID" value="AET1Gv20205700"/>
</dbReference>
<sequence length="43" mass="4940">MDLILPFKVGDLAESKSFVKGYTGAWFRSKVGHLMFFYLNLVI</sequence>
<reference evidence="1" key="3">
    <citation type="journal article" date="2017" name="Nature">
        <title>Genome sequence of the progenitor of the wheat D genome Aegilops tauschii.</title>
        <authorList>
            <person name="Luo M.C."/>
            <person name="Gu Y.Q."/>
            <person name="Puiu D."/>
            <person name="Wang H."/>
            <person name="Twardziok S.O."/>
            <person name="Deal K.R."/>
            <person name="Huo N."/>
            <person name="Zhu T."/>
            <person name="Wang L."/>
            <person name="Wang Y."/>
            <person name="McGuire P.E."/>
            <person name="Liu S."/>
            <person name="Long H."/>
            <person name="Ramasamy R.K."/>
            <person name="Rodriguez J.C."/>
            <person name="Van S.L."/>
            <person name="Yuan L."/>
            <person name="Wang Z."/>
            <person name="Xia Z."/>
            <person name="Xiao L."/>
            <person name="Anderson O.D."/>
            <person name="Ouyang S."/>
            <person name="Liang Y."/>
            <person name="Zimin A.V."/>
            <person name="Pertea G."/>
            <person name="Qi P."/>
            <person name="Bennetzen J.L."/>
            <person name="Dai X."/>
            <person name="Dawson M.W."/>
            <person name="Muller H.G."/>
            <person name="Kugler K."/>
            <person name="Rivarola-Duarte L."/>
            <person name="Spannagl M."/>
            <person name="Mayer K.F.X."/>
            <person name="Lu F.H."/>
            <person name="Bevan M.W."/>
            <person name="Leroy P."/>
            <person name="Li P."/>
            <person name="You F.M."/>
            <person name="Sun Q."/>
            <person name="Liu Z."/>
            <person name="Lyons E."/>
            <person name="Wicker T."/>
            <person name="Salzberg S.L."/>
            <person name="Devos K.M."/>
            <person name="Dvorak J."/>
        </authorList>
    </citation>
    <scope>NUCLEOTIDE SEQUENCE [LARGE SCALE GENOMIC DNA]</scope>
    <source>
        <strain evidence="1">cv. AL8/78</strain>
    </source>
</reference>
<dbReference type="EnsemblPlants" id="AET1Gv20205700.13">
    <property type="protein sequence ID" value="AET1Gv20205700.13"/>
    <property type="gene ID" value="AET1Gv20205700"/>
</dbReference>
<evidence type="ECO:0000313" key="1">
    <source>
        <dbReference type="EnsemblPlants" id="AET1Gv20205700.13"/>
    </source>
</evidence>
<reference evidence="1" key="5">
    <citation type="journal article" date="2021" name="G3 (Bethesda)">
        <title>Aegilops tauschii genome assembly Aet v5.0 features greater sequence contiguity and improved annotation.</title>
        <authorList>
            <person name="Wang L."/>
            <person name="Zhu T."/>
            <person name="Rodriguez J.C."/>
            <person name="Deal K.R."/>
            <person name="Dubcovsky J."/>
            <person name="McGuire P.E."/>
            <person name="Lux T."/>
            <person name="Spannagl M."/>
            <person name="Mayer K.F.X."/>
            <person name="Baldrich P."/>
            <person name="Meyers B.C."/>
            <person name="Huo N."/>
            <person name="Gu Y.Q."/>
            <person name="Zhou H."/>
            <person name="Devos K.M."/>
            <person name="Bennetzen J.L."/>
            <person name="Unver T."/>
            <person name="Budak H."/>
            <person name="Gulick P.J."/>
            <person name="Galiba G."/>
            <person name="Kalapos B."/>
            <person name="Nelson D.R."/>
            <person name="Li P."/>
            <person name="You F.M."/>
            <person name="Luo M.C."/>
            <person name="Dvorak J."/>
        </authorList>
    </citation>
    <scope>NUCLEOTIDE SEQUENCE [LARGE SCALE GENOMIC DNA]</scope>
    <source>
        <strain evidence="1">cv. AL8/78</strain>
    </source>
</reference>
<evidence type="ECO:0000313" key="2">
    <source>
        <dbReference type="Proteomes" id="UP000015105"/>
    </source>
</evidence>
<reference evidence="2" key="1">
    <citation type="journal article" date="2014" name="Science">
        <title>Ancient hybridizations among the ancestral genomes of bread wheat.</title>
        <authorList>
            <consortium name="International Wheat Genome Sequencing Consortium,"/>
            <person name="Marcussen T."/>
            <person name="Sandve S.R."/>
            <person name="Heier L."/>
            <person name="Spannagl M."/>
            <person name="Pfeifer M."/>
            <person name="Jakobsen K.S."/>
            <person name="Wulff B.B."/>
            <person name="Steuernagel B."/>
            <person name="Mayer K.F."/>
            <person name="Olsen O.A."/>
        </authorList>
    </citation>
    <scope>NUCLEOTIDE SEQUENCE [LARGE SCALE GENOMIC DNA]</scope>
    <source>
        <strain evidence="2">cv. AL8/78</strain>
    </source>
</reference>
<protein>
    <submittedName>
        <fullName evidence="1">Uncharacterized protein</fullName>
    </submittedName>
</protein>
<organism evidence="1 2">
    <name type="scientific">Aegilops tauschii subsp. strangulata</name>
    <name type="common">Goatgrass</name>
    <dbReference type="NCBI Taxonomy" id="200361"/>
    <lineage>
        <taxon>Eukaryota</taxon>
        <taxon>Viridiplantae</taxon>
        <taxon>Streptophyta</taxon>
        <taxon>Embryophyta</taxon>
        <taxon>Tracheophyta</taxon>
        <taxon>Spermatophyta</taxon>
        <taxon>Magnoliopsida</taxon>
        <taxon>Liliopsida</taxon>
        <taxon>Poales</taxon>
        <taxon>Poaceae</taxon>
        <taxon>BOP clade</taxon>
        <taxon>Pooideae</taxon>
        <taxon>Triticodae</taxon>
        <taxon>Triticeae</taxon>
        <taxon>Triticinae</taxon>
        <taxon>Aegilops</taxon>
    </lineage>
</organism>
<dbReference type="Proteomes" id="UP000015105">
    <property type="component" value="Chromosome 1D"/>
</dbReference>
<reference evidence="2" key="2">
    <citation type="journal article" date="2017" name="Nat. Plants">
        <title>The Aegilops tauschii genome reveals multiple impacts of transposons.</title>
        <authorList>
            <person name="Zhao G."/>
            <person name="Zou C."/>
            <person name="Li K."/>
            <person name="Wang K."/>
            <person name="Li T."/>
            <person name="Gao L."/>
            <person name="Zhang X."/>
            <person name="Wang H."/>
            <person name="Yang Z."/>
            <person name="Liu X."/>
            <person name="Jiang W."/>
            <person name="Mao L."/>
            <person name="Kong X."/>
            <person name="Jiao Y."/>
            <person name="Jia J."/>
        </authorList>
    </citation>
    <scope>NUCLEOTIDE SEQUENCE [LARGE SCALE GENOMIC DNA]</scope>
    <source>
        <strain evidence="2">cv. AL8/78</strain>
    </source>
</reference>
<dbReference type="AlphaFoldDB" id="A0A452XXV4"/>
<reference evidence="1" key="4">
    <citation type="submission" date="2019-03" db="UniProtKB">
        <authorList>
            <consortium name="EnsemblPlants"/>
        </authorList>
    </citation>
    <scope>IDENTIFICATION</scope>
</reference>
<proteinExistence type="predicted"/>